<dbReference type="Pfam" id="PF03221">
    <property type="entry name" value="HTH_Tnp_Tc5"/>
    <property type="match status" value="1"/>
</dbReference>
<dbReference type="PANTHER" id="PTHR19303:SF73">
    <property type="entry name" value="PROTEIN PDC2"/>
    <property type="match status" value="1"/>
</dbReference>
<dbReference type="GO" id="GO:0005634">
    <property type="term" value="C:nucleus"/>
    <property type="evidence" value="ECO:0007669"/>
    <property type="project" value="TreeGrafter"/>
</dbReference>
<feature type="non-terminal residue" evidence="3">
    <location>
        <position position="1"/>
    </location>
</feature>
<dbReference type="OrthoDB" id="125347at2759"/>
<dbReference type="AlphaFoldDB" id="A0A814LM20"/>
<reference evidence="3" key="1">
    <citation type="submission" date="2021-02" db="EMBL/GenBank/DDBJ databases">
        <authorList>
            <person name="Nowell W R."/>
        </authorList>
    </citation>
    <scope>NUCLEOTIDE SEQUENCE</scope>
</reference>
<dbReference type="InterPro" id="IPR050863">
    <property type="entry name" value="CenT-Element_Derived"/>
</dbReference>
<feature type="domain" description="HTH CENPB-type" evidence="2">
    <location>
        <begin position="50"/>
        <end position="123"/>
    </location>
</feature>
<organism evidence="3 4">
    <name type="scientific">Rotaria sordida</name>
    <dbReference type="NCBI Taxonomy" id="392033"/>
    <lineage>
        <taxon>Eukaryota</taxon>
        <taxon>Metazoa</taxon>
        <taxon>Spiralia</taxon>
        <taxon>Gnathifera</taxon>
        <taxon>Rotifera</taxon>
        <taxon>Eurotatoria</taxon>
        <taxon>Bdelloidea</taxon>
        <taxon>Philodinida</taxon>
        <taxon>Philodinidae</taxon>
        <taxon>Rotaria</taxon>
    </lineage>
</organism>
<dbReference type="PANTHER" id="PTHR19303">
    <property type="entry name" value="TRANSPOSON"/>
    <property type="match status" value="1"/>
</dbReference>
<dbReference type="InterPro" id="IPR009057">
    <property type="entry name" value="Homeodomain-like_sf"/>
</dbReference>
<protein>
    <recommendedName>
        <fullName evidence="2">HTH CENPB-type domain-containing protein</fullName>
    </recommendedName>
</protein>
<sequence>MTSRHELTLHEKVQLIYDSSDGNGLSQCKLAEKYNISLDSDYETNQNQTVKRKSSDVNVQKLDEQVYEWFVQQRAKGIPISGPILQEQARDIAESLGDQFASFKGSNGWLEKFRTRHNISHHIISGESSSVDVQTVDDWIQRLPKITDGYDAKNIFNCDETALFFKAMPDKSLTFNKEECKGRKKSKERVTILFCVSSIGEKLKPLVI</sequence>
<evidence type="ECO:0000259" key="2">
    <source>
        <dbReference type="PROSITE" id="PS51253"/>
    </source>
</evidence>
<dbReference type="SMART" id="SM00674">
    <property type="entry name" value="CENPB"/>
    <property type="match status" value="1"/>
</dbReference>
<name>A0A814LM20_9BILA</name>
<keyword evidence="1" id="KW-0238">DNA-binding</keyword>
<gene>
    <name evidence="3" type="ORF">RFH988_LOCUS17468</name>
</gene>
<dbReference type="PROSITE" id="PS51253">
    <property type="entry name" value="HTH_CENPB"/>
    <property type="match status" value="1"/>
</dbReference>
<dbReference type="SUPFAM" id="SSF46689">
    <property type="entry name" value="Homeodomain-like"/>
    <property type="match status" value="1"/>
</dbReference>
<evidence type="ECO:0000313" key="4">
    <source>
        <dbReference type="Proteomes" id="UP000663882"/>
    </source>
</evidence>
<proteinExistence type="predicted"/>
<evidence type="ECO:0000313" key="3">
    <source>
        <dbReference type="EMBL" id="CAF1065113.1"/>
    </source>
</evidence>
<dbReference type="Gene3D" id="1.10.10.60">
    <property type="entry name" value="Homeodomain-like"/>
    <property type="match status" value="1"/>
</dbReference>
<evidence type="ECO:0000256" key="1">
    <source>
        <dbReference type="ARBA" id="ARBA00023125"/>
    </source>
</evidence>
<dbReference type="GO" id="GO:0003677">
    <property type="term" value="F:DNA binding"/>
    <property type="evidence" value="ECO:0007669"/>
    <property type="project" value="UniProtKB-KW"/>
</dbReference>
<dbReference type="InterPro" id="IPR006600">
    <property type="entry name" value="HTH_CenpB_DNA-bd_dom"/>
</dbReference>
<dbReference type="EMBL" id="CAJNOO010000935">
    <property type="protein sequence ID" value="CAF1065113.1"/>
    <property type="molecule type" value="Genomic_DNA"/>
</dbReference>
<accession>A0A814LM20</accession>
<dbReference type="Proteomes" id="UP000663882">
    <property type="component" value="Unassembled WGS sequence"/>
</dbReference>
<comment type="caution">
    <text evidence="3">The sequence shown here is derived from an EMBL/GenBank/DDBJ whole genome shotgun (WGS) entry which is preliminary data.</text>
</comment>